<proteinExistence type="predicted"/>
<feature type="transmembrane region" description="Helical" evidence="1">
    <location>
        <begin position="7"/>
        <end position="25"/>
    </location>
</feature>
<organism evidence="2 3">
    <name type="scientific">Sporosarcina aquimarina</name>
    <dbReference type="NCBI Taxonomy" id="114975"/>
    <lineage>
        <taxon>Bacteria</taxon>
        <taxon>Bacillati</taxon>
        <taxon>Bacillota</taxon>
        <taxon>Bacilli</taxon>
        <taxon>Bacillales</taxon>
        <taxon>Caryophanaceae</taxon>
        <taxon>Sporosarcina</taxon>
    </lineage>
</organism>
<name>A0ABU4G118_9BACL</name>
<accession>A0ABU4G118</accession>
<protein>
    <submittedName>
        <fullName evidence="2">YlaF family protein</fullName>
    </submittedName>
</protein>
<sequence length="61" mass="6783">MKNIKWVFVLYSLGAILSMFMIGVAVGVKSYLLALAAIISLIMIMGNGFKTKKKYREQGLL</sequence>
<keyword evidence="3" id="KW-1185">Reference proteome</keyword>
<dbReference type="Pfam" id="PF17259">
    <property type="entry name" value="DUF5325"/>
    <property type="match status" value="1"/>
</dbReference>
<reference evidence="2 3" key="1">
    <citation type="submission" date="2023-06" db="EMBL/GenBank/DDBJ databases">
        <title>Sporosarcina sp. nov., isolated from Korean traditional fermented seafood 'Jeotgal'.</title>
        <authorList>
            <person name="Yang A.-I."/>
            <person name="Shin N.-R."/>
        </authorList>
    </citation>
    <scope>NUCLEOTIDE SEQUENCE [LARGE SCALE GENOMIC DNA]</scope>
    <source>
        <strain evidence="2 3">KCTC3840</strain>
    </source>
</reference>
<dbReference type="Proteomes" id="UP001280629">
    <property type="component" value="Unassembled WGS sequence"/>
</dbReference>
<comment type="caution">
    <text evidence="2">The sequence shown here is derived from an EMBL/GenBank/DDBJ whole genome shotgun (WGS) entry which is preliminary data.</text>
</comment>
<evidence type="ECO:0000256" key="1">
    <source>
        <dbReference type="SAM" id="Phobius"/>
    </source>
</evidence>
<keyword evidence="1" id="KW-0812">Transmembrane</keyword>
<gene>
    <name evidence="2" type="ORF">QT716_04720</name>
</gene>
<keyword evidence="1" id="KW-1133">Transmembrane helix</keyword>
<evidence type="ECO:0000313" key="2">
    <source>
        <dbReference type="EMBL" id="MDW0109357.1"/>
    </source>
</evidence>
<dbReference type="RefSeq" id="WP_317934839.1">
    <property type="nucleotide sequence ID" value="NZ_JAUBDH010000002.1"/>
</dbReference>
<keyword evidence="1" id="KW-0472">Membrane</keyword>
<feature type="transmembrane region" description="Helical" evidence="1">
    <location>
        <begin position="31"/>
        <end position="49"/>
    </location>
</feature>
<dbReference type="EMBL" id="JAUBDH010000002">
    <property type="protein sequence ID" value="MDW0109357.1"/>
    <property type="molecule type" value="Genomic_DNA"/>
</dbReference>
<dbReference type="InterPro" id="IPR035211">
    <property type="entry name" value="DUF5325"/>
</dbReference>
<evidence type="ECO:0000313" key="3">
    <source>
        <dbReference type="Proteomes" id="UP001280629"/>
    </source>
</evidence>